<feature type="transmembrane region" description="Helical" evidence="1">
    <location>
        <begin position="37"/>
        <end position="58"/>
    </location>
</feature>
<protein>
    <recommendedName>
        <fullName evidence="4">Tip attachment protein J domain-containing protein</fullName>
    </recommendedName>
</protein>
<proteinExistence type="predicted"/>
<name>A0A068T363_NEOGA</name>
<keyword evidence="1" id="KW-0472">Membrane</keyword>
<reference evidence="3" key="1">
    <citation type="journal article" date="2014" name="BMC Genomics">
        <title>Genome sequencing of two Neorhizobium galegae strains reveals a noeT gene responsible for the unusual acetylation of the nodulation factors.</title>
        <authorList>
            <person name="Osterman J."/>
            <person name="Marsh J."/>
            <person name="Laine P.K."/>
            <person name="Zeng Z."/>
            <person name="Alatalo E."/>
            <person name="Sullivan J.T."/>
            <person name="Young J.P."/>
            <person name="Thomas-Oates J."/>
            <person name="Paulin L."/>
            <person name="Lindstrom K."/>
        </authorList>
    </citation>
    <scope>NUCLEOTIDE SEQUENCE [LARGE SCALE GENOMIC DNA]</scope>
    <source>
        <strain evidence="3">HAMBI 1141</strain>
    </source>
</reference>
<sequence length="730" mass="79274">MIRRHFENLSSEEIEVRLRELALYSSTKIPEARRDPIFTPIFTAILGAGGLGLSGAALSIGVGLASAIATTALTIGLQMIMAPKPPKAEAAKIPLTQPIPYRIWGVGRTRLAGAYMLWETAGPNLYAVQAIAGHRIKSFNRFWLHDDEVFRSGDSAVYHPGGRYGQNVFIGLRLGLPVESPFGFYATGIWTPNHRGDGQAQLGMVASATRQKDQNSMFPYGPPSLSTEADLALCWDFRDPDQDPDDPETWEWTQNSAIICAWHLCFNEFGYRLDYHSALLPVIDLWKEEADICDENVPRASGGFEKRYQCNGHDTTENAPKSGLNAILASCDGHLVGRGDGARILTVGKFRESRCGVLTDEDITGRHIQYDVLFEDEVNRLVPKFTYPDTDYTTTDTDYFEDTDAQVEAGRILSEEANYQWVHQWRQARRLGKRDWLRLREKVKGSIDIRLSGINVAYSRWVRIEAPNQLPRLTGKIVENRRSVLALTRGGFTMDIVKSPDDIDVWVPEVDEGHAPPVPLAPTPAAIPTPVINLLQAQSNAGTVYIRVVIINPADASLTPVVRYRVADIGGGIPGAWVEQSYPDAVAVSGFINLNTGTVPVDTTLQVGVAFIGAGGGYSAFSPTEDIVSTADPTPPAVVTGVSVTPGSGTATFNWTAPNSANYAGAKIYWNTVNTFGTAAYIGPPKYGAPSSVNSIAKALTAGVRYGWVVPINGSGVEGTPTATGSFTVT</sequence>
<dbReference type="EMBL" id="HG938355">
    <property type="protein sequence ID" value="CDN52544.1"/>
    <property type="molecule type" value="Genomic_DNA"/>
</dbReference>
<organism evidence="2 3">
    <name type="scientific">Neorhizobium galegae bv. officinalis bv. officinalis str. HAMBI 1141</name>
    <dbReference type="NCBI Taxonomy" id="1028801"/>
    <lineage>
        <taxon>Bacteria</taxon>
        <taxon>Pseudomonadati</taxon>
        <taxon>Pseudomonadota</taxon>
        <taxon>Alphaproteobacteria</taxon>
        <taxon>Hyphomicrobiales</taxon>
        <taxon>Rhizobiaceae</taxon>
        <taxon>Rhizobium/Agrobacterium group</taxon>
        <taxon>Neorhizobium</taxon>
    </lineage>
</organism>
<dbReference type="Proteomes" id="UP000028186">
    <property type="component" value="Chromosome I"/>
</dbReference>
<dbReference type="HOGENOM" id="CLU_018818_0_0_5"/>
<evidence type="ECO:0000313" key="3">
    <source>
        <dbReference type="Proteomes" id="UP000028186"/>
    </source>
</evidence>
<gene>
    <name evidence="2" type="ORF">RG1141_CH01790</name>
</gene>
<evidence type="ECO:0000256" key="1">
    <source>
        <dbReference type="SAM" id="Phobius"/>
    </source>
</evidence>
<evidence type="ECO:0008006" key="4">
    <source>
        <dbReference type="Google" id="ProtNLM"/>
    </source>
</evidence>
<dbReference type="RefSeq" id="WP_051899634.1">
    <property type="nucleotide sequence ID" value="NZ_HG938355.1"/>
</dbReference>
<accession>A0A068T363</accession>
<keyword evidence="1" id="KW-0812">Transmembrane</keyword>
<dbReference type="PATRIC" id="fig|1028801.3.peg.171"/>
<feature type="transmembrane region" description="Helical" evidence="1">
    <location>
        <begin position="64"/>
        <end position="82"/>
    </location>
</feature>
<evidence type="ECO:0000313" key="2">
    <source>
        <dbReference type="EMBL" id="CDN52544.1"/>
    </source>
</evidence>
<keyword evidence="1" id="KW-1133">Transmembrane helix</keyword>
<dbReference type="eggNOG" id="COG4733">
    <property type="taxonomic scope" value="Bacteria"/>
</dbReference>
<dbReference type="KEGG" id="ngl:RG1141_CH01790"/>
<dbReference type="AlphaFoldDB" id="A0A068T363"/>